<dbReference type="GO" id="GO:0008173">
    <property type="term" value="F:RNA methyltransferase activity"/>
    <property type="evidence" value="ECO:0007669"/>
    <property type="project" value="InterPro"/>
</dbReference>
<feature type="region of interest" description="Disordered" evidence="4">
    <location>
        <begin position="217"/>
        <end position="255"/>
    </location>
</feature>
<dbReference type="AlphaFoldDB" id="A0A6P5G1K9"/>
<dbReference type="CDD" id="cd02440">
    <property type="entry name" value="AdoMet_MTases"/>
    <property type="match status" value="1"/>
</dbReference>
<keyword evidence="5" id="KW-1185">Reference proteome</keyword>
<dbReference type="InterPro" id="IPR029063">
    <property type="entry name" value="SAM-dependent_MTases_sf"/>
</dbReference>
<sequence length="398" mass="43272">MAKGDRVRALPAFRALRPPVRRRTPLPPLAPIFPSPCFALSALPYGGAPPSPPPPSLRFFLVRTAWRYRPPLTLRPLLLRFVAATSTLSSLGNTVASSGTTRRCSPRRPFVLSAFVVTPLRLRSPCCLSRPIALRLLSPCCLSRPTSRLPSPVLSAFSCPVACPVRHPVWEVALCRRSCGPRLFLHRTFSAVQPGVASSYGRRVYGSAFRVLRERRRGRTGGRARGAPTQARVERAGERRPLGEAPGRAGQRGPAQTRAGAELCCPTSPPIPLPYMAEILCKLIEDCAGLKGYGSEIVLDLFSGTGTIGLTPAQKVRHVYGYEVVVEAISDAQRNDELNGIHNATLFKKILIKLMTLLGMIFQALTSSFQAYSKPAAVWTACSEATTSWLDARIGPIN</sequence>
<organism evidence="5 6">
    <name type="scientific">Ananas comosus</name>
    <name type="common">Pineapple</name>
    <name type="synonym">Ananas ananas</name>
    <dbReference type="NCBI Taxonomy" id="4615"/>
    <lineage>
        <taxon>Eukaryota</taxon>
        <taxon>Viridiplantae</taxon>
        <taxon>Streptophyta</taxon>
        <taxon>Embryophyta</taxon>
        <taxon>Tracheophyta</taxon>
        <taxon>Spermatophyta</taxon>
        <taxon>Magnoliopsida</taxon>
        <taxon>Liliopsida</taxon>
        <taxon>Poales</taxon>
        <taxon>Bromeliaceae</taxon>
        <taxon>Bromelioideae</taxon>
        <taxon>Ananas</taxon>
    </lineage>
</organism>
<evidence type="ECO:0000256" key="1">
    <source>
        <dbReference type="ARBA" id="ARBA00022603"/>
    </source>
</evidence>
<protein>
    <submittedName>
        <fullName evidence="6">Uncharacterized protein LOC109717997</fullName>
    </submittedName>
</protein>
<keyword evidence="1" id="KW-0489">Methyltransferase</keyword>
<reference evidence="6" key="2">
    <citation type="submission" date="2025-08" db="UniProtKB">
        <authorList>
            <consortium name="RefSeq"/>
        </authorList>
    </citation>
    <scope>IDENTIFICATION</scope>
    <source>
        <tissue evidence="6">Leaf</tissue>
    </source>
</reference>
<dbReference type="Proteomes" id="UP000515123">
    <property type="component" value="Linkage group 12"/>
</dbReference>
<dbReference type="GeneID" id="109717997"/>
<evidence type="ECO:0000256" key="3">
    <source>
        <dbReference type="ARBA" id="ARBA00022691"/>
    </source>
</evidence>
<dbReference type="GO" id="GO:0032259">
    <property type="term" value="P:methylation"/>
    <property type="evidence" value="ECO:0007669"/>
    <property type="project" value="UniProtKB-KW"/>
</dbReference>
<evidence type="ECO:0000313" key="5">
    <source>
        <dbReference type="Proteomes" id="UP000515123"/>
    </source>
</evidence>
<dbReference type="Gene3D" id="3.40.50.150">
    <property type="entry name" value="Vaccinia Virus protein VP39"/>
    <property type="match status" value="1"/>
</dbReference>
<feature type="compositionally biased region" description="Basic and acidic residues" evidence="4">
    <location>
        <begin position="232"/>
        <end position="242"/>
    </location>
</feature>
<name>A0A6P5G1K9_ANACO</name>
<accession>A0A6P5G1K9</accession>
<dbReference type="PANTHER" id="PTHR11061">
    <property type="entry name" value="RNA M5U METHYLTRANSFERASE"/>
    <property type="match status" value="1"/>
</dbReference>
<dbReference type="SUPFAM" id="SSF53335">
    <property type="entry name" value="S-adenosyl-L-methionine-dependent methyltransferases"/>
    <property type="match status" value="1"/>
</dbReference>
<evidence type="ECO:0000256" key="4">
    <source>
        <dbReference type="SAM" id="MobiDB-lite"/>
    </source>
</evidence>
<evidence type="ECO:0000313" key="6">
    <source>
        <dbReference type="RefSeq" id="XP_020099553.1"/>
    </source>
</evidence>
<reference evidence="5" key="1">
    <citation type="journal article" date="2015" name="Nat. Genet.">
        <title>The pineapple genome and the evolution of CAM photosynthesis.</title>
        <authorList>
            <person name="Ming R."/>
            <person name="VanBuren R."/>
            <person name="Wai C.M."/>
            <person name="Tang H."/>
            <person name="Schatz M.C."/>
            <person name="Bowers J.E."/>
            <person name="Lyons E."/>
            <person name="Wang M.L."/>
            <person name="Chen J."/>
            <person name="Biggers E."/>
            <person name="Zhang J."/>
            <person name="Huang L."/>
            <person name="Zhang L."/>
            <person name="Miao W."/>
            <person name="Zhang J."/>
            <person name="Ye Z."/>
            <person name="Miao C."/>
            <person name="Lin Z."/>
            <person name="Wang H."/>
            <person name="Zhou H."/>
            <person name="Yim W.C."/>
            <person name="Priest H.D."/>
            <person name="Zheng C."/>
            <person name="Woodhouse M."/>
            <person name="Edger P.P."/>
            <person name="Guyot R."/>
            <person name="Guo H.B."/>
            <person name="Guo H."/>
            <person name="Zheng G."/>
            <person name="Singh R."/>
            <person name="Sharma A."/>
            <person name="Min X."/>
            <person name="Zheng Y."/>
            <person name="Lee H."/>
            <person name="Gurtowski J."/>
            <person name="Sedlazeck F.J."/>
            <person name="Harkess A."/>
            <person name="McKain M.R."/>
            <person name="Liao Z."/>
            <person name="Fang J."/>
            <person name="Liu J."/>
            <person name="Zhang X."/>
            <person name="Zhang Q."/>
            <person name="Hu W."/>
            <person name="Qin Y."/>
            <person name="Wang K."/>
            <person name="Chen L.Y."/>
            <person name="Shirley N."/>
            <person name="Lin Y.R."/>
            <person name="Liu L.Y."/>
            <person name="Hernandez A.G."/>
            <person name="Wright C.L."/>
            <person name="Bulone V."/>
            <person name="Tuskan G.A."/>
            <person name="Heath K."/>
            <person name="Zee F."/>
            <person name="Moore P.H."/>
            <person name="Sunkar R."/>
            <person name="Leebens-Mack J.H."/>
            <person name="Mockler T."/>
            <person name="Bennetzen J.L."/>
            <person name="Freeling M."/>
            <person name="Sankoff D."/>
            <person name="Paterson A.H."/>
            <person name="Zhu X."/>
            <person name="Yang X."/>
            <person name="Smith J.A."/>
            <person name="Cushman J.C."/>
            <person name="Paull R.E."/>
            <person name="Yu Q."/>
        </authorList>
    </citation>
    <scope>NUCLEOTIDE SEQUENCE [LARGE SCALE GENOMIC DNA]</scope>
    <source>
        <strain evidence="5">cv. F153</strain>
    </source>
</reference>
<dbReference type="RefSeq" id="XP_020099553.1">
    <property type="nucleotide sequence ID" value="XM_020243964.1"/>
</dbReference>
<dbReference type="GO" id="GO:0006396">
    <property type="term" value="P:RNA processing"/>
    <property type="evidence" value="ECO:0007669"/>
    <property type="project" value="InterPro"/>
</dbReference>
<dbReference type="PANTHER" id="PTHR11061:SF30">
    <property type="entry name" value="TRNA (URACIL(54)-C(5))-METHYLTRANSFERASE"/>
    <property type="match status" value="1"/>
</dbReference>
<dbReference type="OrthoDB" id="10250660at2759"/>
<evidence type="ECO:0000256" key="2">
    <source>
        <dbReference type="ARBA" id="ARBA00022679"/>
    </source>
</evidence>
<dbReference type="InterPro" id="IPR010280">
    <property type="entry name" value="U5_MeTrfase_fam"/>
</dbReference>
<gene>
    <name evidence="6" type="primary">LOC109717997</name>
</gene>
<proteinExistence type="predicted"/>
<keyword evidence="3" id="KW-0949">S-adenosyl-L-methionine</keyword>
<keyword evidence="2" id="KW-0808">Transferase</keyword>